<keyword evidence="2" id="KW-1185">Reference proteome</keyword>
<evidence type="ECO:0000313" key="1">
    <source>
        <dbReference type="EMBL" id="MBE1525311.1"/>
    </source>
</evidence>
<evidence type="ECO:0000313" key="2">
    <source>
        <dbReference type="Proteomes" id="UP000643525"/>
    </source>
</evidence>
<proteinExistence type="predicted"/>
<dbReference type="EMBL" id="JADBED010000001">
    <property type="protein sequence ID" value="MBE1525311.1"/>
    <property type="molecule type" value="Genomic_DNA"/>
</dbReference>
<dbReference type="Proteomes" id="UP000643525">
    <property type="component" value="Unassembled WGS sequence"/>
</dbReference>
<accession>A0ABR9JHK2</accession>
<reference evidence="1 2" key="1">
    <citation type="submission" date="2020-10" db="EMBL/GenBank/DDBJ databases">
        <title>Sequencing the genomes of 1000 actinobacteria strains.</title>
        <authorList>
            <person name="Klenk H.-P."/>
        </authorList>
    </citation>
    <scope>NUCLEOTIDE SEQUENCE [LARGE SCALE GENOMIC DNA]</scope>
    <source>
        <strain evidence="1 2">DSM 15666</strain>
    </source>
</reference>
<comment type="caution">
    <text evidence="1">The sequence shown here is derived from an EMBL/GenBank/DDBJ whole genome shotgun (WGS) entry which is preliminary data.</text>
</comment>
<sequence>MNDEEDTFTLVAFFAGAAFFTVDVDAEVRVSVVCPDFLPVTRTESFLPTWEAETL</sequence>
<protein>
    <submittedName>
        <fullName evidence="1">Uncharacterized protein</fullName>
    </submittedName>
</protein>
<name>A0ABR9JHK2_9MICC</name>
<dbReference type="RefSeq" id="WP_192596191.1">
    <property type="nucleotide sequence ID" value="NZ_BAAALJ010000013.1"/>
</dbReference>
<gene>
    <name evidence="1" type="ORF">H4W27_002429</name>
</gene>
<organism evidence="1 2">
    <name type="scientific">Nesterenkonia lutea</name>
    <dbReference type="NCBI Taxonomy" id="272919"/>
    <lineage>
        <taxon>Bacteria</taxon>
        <taxon>Bacillati</taxon>
        <taxon>Actinomycetota</taxon>
        <taxon>Actinomycetes</taxon>
        <taxon>Micrococcales</taxon>
        <taxon>Micrococcaceae</taxon>
        <taxon>Nesterenkonia</taxon>
    </lineage>
</organism>